<proteinExistence type="predicted"/>
<dbReference type="EMBL" id="CAVMJV010000043">
    <property type="protein sequence ID" value="CAK5081158.1"/>
    <property type="molecule type" value="Genomic_DNA"/>
</dbReference>
<sequence>MASAQNHQNDEVEGFWLFDGLDEEPYGLLPLVNLSGKSGASSTKNVERIGSYQWRLEEDDPIPGMPLESFYWPGGKLRQDHGVVIYNVNHMKVKDGQLDAAILAAKLCSANNKKKTEINFDDYDIITDFLHSLRLYYISKYLLLIKIFKKIFSQKYYLDAINLQKLFAFGQEAGDGLFRIDCERVGKTVLLSRMEASDLMEIGHLTYDQSMKAKMTKFRSKHCSGPFFQLTSYQFGTLKILVRYEVECADFAGAKAWVSSDDFNIIFDLYFSEIFEDTDQLPEKTEFADNKAIGYINFGNVPDNLPLQLLTTYPHGGGFPFFTWAQMFFTCADQEMIGFWKGNGDFTKPAIYGLNDISKLMKPLPYAVLSKARFLYNLPKFGLIWKGKPHLEIFSKSRKADGAISKSVRKFLSTQCKNRTEEEVQEIAKKQKG</sequence>
<reference evidence="1" key="1">
    <citation type="submission" date="2023-11" db="EMBL/GenBank/DDBJ databases">
        <authorList>
            <person name="Poullet M."/>
        </authorList>
    </citation>
    <scope>NUCLEOTIDE SEQUENCE</scope>
    <source>
        <strain evidence="1">E1834</strain>
    </source>
</reference>
<name>A0ACB0ZS94_MELEN</name>
<gene>
    <name evidence="1" type="ORF">MENTE1834_LOCUS28373</name>
</gene>
<evidence type="ECO:0000313" key="2">
    <source>
        <dbReference type="Proteomes" id="UP001497535"/>
    </source>
</evidence>
<organism evidence="1 2">
    <name type="scientific">Meloidogyne enterolobii</name>
    <name type="common">Root-knot nematode worm</name>
    <name type="synonym">Meloidogyne mayaguensis</name>
    <dbReference type="NCBI Taxonomy" id="390850"/>
    <lineage>
        <taxon>Eukaryota</taxon>
        <taxon>Metazoa</taxon>
        <taxon>Ecdysozoa</taxon>
        <taxon>Nematoda</taxon>
        <taxon>Chromadorea</taxon>
        <taxon>Rhabditida</taxon>
        <taxon>Tylenchina</taxon>
        <taxon>Tylenchomorpha</taxon>
        <taxon>Tylenchoidea</taxon>
        <taxon>Meloidogynidae</taxon>
        <taxon>Meloidogyninae</taxon>
        <taxon>Meloidogyne</taxon>
    </lineage>
</organism>
<protein>
    <submittedName>
        <fullName evidence="1">Uncharacterized protein</fullName>
    </submittedName>
</protein>
<accession>A0ACB0ZS94</accession>
<keyword evidence="2" id="KW-1185">Reference proteome</keyword>
<comment type="caution">
    <text evidence="1">The sequence shown here is derived from an EMBL/GenBank/DDBJ whole genome shotgun (WGS) entry which is preliminary data.</text>
</comment>
<evidence type="ECO:0000313" key="1">
    <source>
        <dbReference type="EMBL" id="CAK5081158.1"/>
    </source>
</evidence>
<dbReference type="Proteomes" id="UP001497535">
    <property type="component" value="Unassembled WGS sequence"/>
</dbReference>